<name>X1ERG4_9ZZZZ</name>
<proteinExistence type="predicted"/>
<accession>X1ERG4</accession>
<dbReference type="EMBL" id="BARU01001667">
    <property type="protein sequence ID" value="GAH19729.1"/>
    <property type="molecule type" value="Genomic_DNA"/>
</dbReference>
<dbReference type="AlphaFoldDB" id="X1ERG4"/>
<sequence length="116" mass="13188">MNSKERVWSALNNEPVDRIPIHAVAVDGNICDEVLGKPPRSAFNVFDELEQQYPDDWVDRVNSIMTEIEINVFSRAIETAAAIGYDTCGAGYIPFKFKSKEEMTDIFGRKYKIINL</sequence>
<reference evidence="1" key="1">
    <citation type="journal article" date="2014" name="Front. Microbiol.">
        <title>High frequency of phylogenetically diverse reductive dehalogenase-homologous genes in deep subseafloor sedimentary metagenomes.</title>
        <authorList>
            <person name="Kawai M."/>
            <person name="Futagami T."/>
            <person name="Toyoda A."/>
            <person name="Takaki Y."/>
            <person name="Nishi S."/>
            <person name="Hori S."/>
            <person name="Arai W."/>
            <person name="Tsubouchi T."/>
            <person name="Morono Y."/>
            <person name="Uchiyama I."/>
            <person name="Ito T."/>
            <person name="Fujiyama A."/>
            <person name="Inagaki F."/>
            <person name="Takami H."/>
        </authorList>
    </citation>
    <scope>NUCLEOTIDE SEQUENCE</scope>
    <source>
        <strain evidence="1">Expedition CK06-06</strain>
    </source>
</reference>
<gene>
    <name evidence="1" type="ORF">S03H2_04256</name>
</gene>
<protein>
    <submittedName>
        <fullName evidence="1">Uncharacterized protein</fullName>
    </submittedName>
</protein>
<evidence type="ECO:0000313" key="1">
    <source>
        <dbReference type="EMBL" id="GAH19729.1"/>
    </source>
</evidence>
<organism evidence="1">
    <name type="scientific">marine sediment metagenome</name>
    <dbReference type="NCBI Taxonomy" id="412755"/>
    <lineage>
        <taxon>unclassified sequences</taxon>
        <taxon>metagenomes</taxon>
        <taxon>ecological metagenomes</taxon>
    </lineage>
</organism>
<comment type="caution">
    <text evidence="1">The sequence shown here is derived from an EMBL/GenBank/DDBJ whole genome shotgun (WGS) entry which is preliminary data.</text>
</comment>
<feature type="non-terminal residue" evidence="1">
    <location>
        <position position="116"/>
    </location>
</feature>